<dbReference type="AlphaFoldDB" id="A0A9P4JZM6"/>
<dbReference type="OrthoDB" id="2101715at2759"/>
<feature type="non-terminal residue" evidence="2">
    <location>
        <position position="270"/>
    </location>
</feature>
<comment type="caution">
    <text evidence="2">The sequence shown here is derived from an EMBL/GenBank/DDBJ whole genome shotgun (WGS) entry which is preliminary data.</text>
</comment>
<dbReference type="Proteomes" id="UP000800093">
    <property type="component" value="Unassembled WGS sequence"/>
</dbReference>
<keyword evidence="1" id="KW-0472">Membrane</keyword>
<proteinExistence type="predicted"/>
<evidence type="ECO:0000256" key="1">
    <source>
        <dbReference type="SAM" id="Phobius"/>
    </source>
</evidence>
<accession>A0A9P4JZM6</accession>
<reference evidence="3" key="1">
    <citation type="journal article" date="2020" name="Stud. Mycol.">
        <title>101 Dothideomycetes genomes: A test case for predicting lifestyles and emergence of pathogens.</title>
        <authorList>
            <person name="Haridas S."/>
            <person name="Albert R."/>
            <person name="Binder M."/>
            <person name="Bloem J."/>
            <person name="LaButti K."/>
            <person name="Salamov A."/>
            <person name="Andreopoulos B."/>
            <person name="Baker S."/>
            <person name="Barry K."/>
            <person name="Bills G."/>
            <person name="Bluhm B."/>
            <person name="Cannon C."/>
            <person name="Castanera R."/>
            <person name="Culley D."/>
            <person name="Daum C."/>
            <person name="Ezra D."/>
            <person name="Gonzalez J."/>
            <person name="Henrissat B."/>
            <person name="Kuo A."/>
            <person name="Liang C."/>
            <person name="Lipzen A."/>
            <person name="Lutzoni F."/>
            <person name="Magnuson J."/>
            <person name="Mondo S."/>
            <person name="Nolan M."/>
            <person name="Ohm R."/>
            <person name="Pangilinan J."/>
            <person name="Park H.-J."/>
            <person name="Ramirez L."/>
            <person name="Alfaro M."/>
            <person name="Sun H."/>
            <person name="Tritt A."/>
            <person name="Yoshinaga Y."/>
            <person name="Zwiers L.-H."/>
            <person name="Turgeon B."/>
            <person name="Goodwin S."/>
            <person name="Spatafora J."/>
            <person name="Crous P."/>
            <person name="Grigoriev I."/>
        </authorList>
    </citation>
    <scope>NUCLEOTIDE SEQUENCE [LARGE SCALE GENOMIC DNA]</scope>
    <source>
        <strain evidence="3">CBS 304.66</strain>
    </source>
</reference>
<gene>
    <name evidence="2" type="ORF">CC78DRAFT_447052</name>
</gene>
<feature type="transmembrane region" description="Helical" evidence="1">
    <location>
        <begin position="226"/>
        <end position="246"/>
    </location>
</feature>
<feature type="transmembrane region" description="Helical" evidence="1">
    <location>
        <begin position="193"/>
        <end position="214"/>
    </location>
</feature>
<dbReference type="EMBL" id="ML986741">
    <property type="protein sequence ID" value="KAF2258755.1"/>
    <property type="molecule type" value="Genomic_DNA"/>
</dbReference>
<sequence length="270" mass="30364">MPPVIRRCCQDMLQQLWSQKLYCIQQHSPVQIATVRLDILVNEVAGGDGHPLAVVDFCAGAGGPTPIFERLINGERENAGFPPLAFKMCDLRPNIPAWIEHCKNSDNLTYILDPVDAANPPLHLTGIKSPKISFSQGPAQTSNAPAALTETRIFRLFNLSFHHFDDETAKRVLRSTLNHSDGFSIIELQDRHIGSLLMIAFNWLLFLIITPFYFPPKNRKNIIQNILTYTLILPFILCFDGLVSCLRTREFEDVIKLIASLNPSHAPPRI</sequence>
<keyword evidence="3" id="KW-1185">Reference proteome</keyword>
<evidence type="ECO:0000313" key="3">
    <source>
        <dbReference type="Proteomes" id="UP000800093"/>
    </source>
</evidence>
<keyword evidence="1" id="KW-1133">Transmembrane helix</keyword>
<evidence type="ECO:0000313" key="2">
    <source>
        <dbReference type="EMBL" id="KAF2258755.1"/>
    </source>
</evidence>
<protein>
    <submittedName>
        <fullName evidence="2">Uncharacterized protein</fullName>
    </submittedName>
</protein>
<organism evidence="2 3">
    <name type="scientific">Lojkania enalia</name>
    <dbReference type="NCBI Taxonomy" id="147567"/>
    <lineage>
        <taxon>Eukaryota</taxon>
        <taxon>Fungi</taxon>
        <taxon>Dikarya</taxon>
        <taxon>Ascomycota</taxon>
        <taxon>Pezizomycotina</taxon>
        <taxon>Dothideomycetes</taxon>
        <taxon>Pleosporomycetidae</taxon>
        <taxon>Pleosporales</taxon>
        <taxon>Pleosporales incertae sedis</taxon>
        <taxon>Lojkania</taxon>
    </lineage>
</organism>
<keyword evidence="1" id="KW-0812">Transmembrane</keyword>
<name>A0A9P4JZM6_9PLEO</name>